<feature type="compositionally biased region" description="Basic residues" evidence="1">
    <location>
        <begin position="619"/>
        <end position="628"/>
    </location>
</feature>
<feature type="compositionally biased region" description="Acidic residues" evidence="1">
    <location>
        <begin position="493"/>
        <end position="502"/>
    </location>
</feature>
<keyword evidence="3" id="KW-1185">Reference proteome</keyword>
<dbReference type="OrthoDB" id="5404794at2759"/>
<feature type="compositionally biased region" description="Basic and acidic residues" evidence="1">
    <location>
        <begin position="145"/>
        <end position="163"/>
    </location>
</feature>
<feature type="compositionally biased region" description="Polar residues" evidence="1">
    <location>
        <begin position="48"/>
        <end position="59"/>
    </location>
</feature>
<comment type="caution">
    <text evidence="2">The sequence shown here is derived from an EMBL/GenBank/DDBJ whole genome shotgun (WGS) entry which is preliminary data.</text>
</comment>
<feature type="compositionally biased region" description="Polar residues" evidence="1">
    <location>
        <begin position="547"/>
        <end position="560"/>
    </location>
</feature>
<name>A0A8H3IYH9_9LECA</name>
<gene>
    <name evidence="2" type="ORF">HETSPECPRED_009101</name>
</gene>
<dbReference type="EMBL" id="CAJPDS010000072">
    <property type="protein sequence ID" value="CAF9934085.1"/>
    <property type="molecule type" value="Genomic_DNA"/>
</dbReference>
<protein>
    <submittedName>
        <fullName evidence="2">Uncharacterized protein</fullName>
    </submittedName>
</protein>
<feature type="compositionally biased region" description="Basic and acidic residues" evidence="1">
    <location>
        <begin position="448"/>
        <end position="466"/>
    </location>
</feature>
<feature type="compositionally biased region" description="Basic and acidic residues" evidence="1">
    <location>
        <begin position="516"/>
        <end position="546"/>
    </location>
</feature>
<evidence type="ECO:0000313" key="2">
    <source>
        <dbReference type="EMBL" id="CAF9934085.1"/>
    </source>
</evidence>
<feature type="compositionally biased region" description="Basic and acidic residues" evidence="1">
    <location>
        <begin position="352"/>
        <end position="373"/>
    </location>
</feature>
<organism evidence="2 3">
    <name type="scientific">Heterodermia speciosa</name>
    <dbReference type="NCBI Taxonomy" id="116794"/>
    <lineage>
        <taxon>Eukaryota</taxon>
        <taxon>Fungi</taxon>
        <taxon>Dikarya</taxon>
        <taxon>Ascomycota</taxon>
        <taxon>Pezizomycotina</taxon>
        <taxon>Lecanoromycetes</taxon>
        <taxon>OSLEUM clade</taxon>
        <taxon>Lecanoromycetidae</taxon>
        <taxon>Caliciales</taxon>
        <taxon>Physciaceae</taxon>
        <taxon>Heterodermia</taxon>
    </lineage>
</organism>
<dbReference type="Proteomes" id="UP000664521">
    <property type="component" value="Unassembled WGS sequence"/>
</dbReference>
<feature type="compositionally biased region" description="Low complexity" evidence="1">
    <location>
        <begin position="676"/>
        <end position="694"/>
    </location>
</feature>
<proteinExistence type="predicted"/>
<sequence length="729" mass="79675">MADRKMIQDSDEESNWGNSPPPTDHGSHDTSLDAINDLPSSEPRKIMEQSNQPSTSSTERLNRDLRDAHNNLLEPTPESIPSAKRSRHSSEKPSPSSQVTKGQKRRATLGIREKKVKKYGRTSHEGRDFCGRSEDELGGTSLSQKSDRHTILYEDVQDDHTPSEDSAAASRVDAMLNDYRGPEIAILSSGGVGKHFSIETSVQQIVLPPLPTVNWNIPTQQSESSTWPTIPNMTPAHSSSNGRAATHNSNADIASTREPEEATSNGQTTSEANRSSGSNKTTSLSQDNTDPANIRNQAAFLPADSSTQSPSQTLEEQETSNLAVADELGSDDPAIGLPKDQYQPRPSRSRGNPKENDLLIPEDFSRRPEALVREKRKAKNRRKTTALERPTPKIEVEDEDEDEVKVPLVAVPKLPPRQKRGRYPENDESDYVKSRDKGLGQAIAVDQENNKHVNRVEQEAKERKEVVPASPSPKKRGRGRPKKQAIQPVGDIQDFDSGDEAGPEPIECSTKPRLAQSEEKRKSRIDHASPADEHGEASGDDQEAHQTSKNGNDDTMSAPSDNEPDQDIPPIHEPVPAQPKSRGSNKRKLDDDDDDNETVPNPSEHDDTATDTAQPIKAPPKKRGRKKKTDPPATSASTKPLDQEDCASEHPDDGPEQNHQALKALSPTEANTAKGPTISPTKIATPPTTPPKAARPVHSPITSSTVKFRVGLSKKVRIAPLLKIVRKGG</sequence>
<accession>A0A8H3IYH9</accession>
<dbReference type="AlphaFoldDB" id="A0A8H3IYH9"/>
<feature type="compositionally biased region" description="Basic and acidic residues" evidence="1">
    <location>
        <begin position="122"/>
        <end position="135"/>
    </location>
</feature>
<feature type="compositionally biased region" description="Basic and acidic residues" evidence="1">
    <location>
        <begin position="422"/>
        <end position="438"/>
    </location>
</feature>
<evidence type="ECO:0000313" key="3">
    <source>
        <dbReference type="Proteomes" id="UP000664521"/>
    </source>
</evidence>
<feature type="compositionally biased region" description="Polar residues" evidence="1">
    <location>
        <begin position="217"/>
        <end position="253"/>
    </location>
</feature>
<feature type="region of interest" description="Disordered" evidence="1">
    <location>
        <begin position="1"/>
        <end position="168"/>
    </location>
</feature>
<reference evidence="2" key="1">
    <citation type="submission" date="2021-03" db="EMBL/GenBank/DDBJ databases">
        <authorList>
            <person name="Tagirdzhanova G."/>
        </authorList>
    </citation>
    <scope>NUCLEOTIDE SEQUENCE</scope>
</reference>
<feature type="compositionally biased region" description="Basic and acidic residues" evidence="1">
    <location>
        <begin position="60"/>
        <end position="69"/>
    </location>
</feature>
<feature type="region of interest" description="Disordered" evidence="1">
    <location>
        <begin position="217"/>
        <end position="705"/>
    </location>
</feature>
<feature type="compositionally biased region" description="Polar residues" evidence="1">
    <location>
        <begin position="304"/>
        <end position="322"/>
    </location>
</feature>
<evidence type="ECO:0000256" key="1">
    <source>
        <dbReference type="SAM" id="MobiDB-lite"/>
    </source>
</evidence>
<feature type="compositionally biased region" description="Basic residues" evidence="1">
    <location>
        <begin position="374"/>
        <end position="384"/>
    </location>
</feature>
<feature type="compositionally biased region" description="Polar residues" evidence="1">
    <location>
        <begin position="262"/>
        <end position="296"/>
    </location>
</feature>
<feature type="compositionally biased region" description="Basic residues" evidence="1">
    <location>
        <begin position="473"/>
        <end position="483"/>
    </location>
</feature>